<reference evidence="2 3" key="1">
    <citation type="submission" date="2020-09" db="EMBL/GenBank/DDBJ databases">
        <title>Echinicola sp. CAU 1574 isolated from sand of Sido Beach.</title>
        <authorList>
            <person name="Kim W."/>
        </authorList>
    </citation>
    <scope>NUCLEOTIDE SEQUENCE [LARGE SCALE GENOMIC DNA]</scope>
    <source>
        <strain evidence="2 3">CAU 1574</strain>
    </source>
</reference>
<dbReference type="EMBL" id="JACYTQ010000003">
    <property type="protein sequence ID" value="MBD8488964.1"/>
    <property type="molecule type" value="Genomic_DNA"/>
</dbReference>
<proteinExistence type="predicted"/>
<evidence type="ECO:0000256" key="1">
    <source>
        <dbReference type="SAM" id="SignalP"/>
    </source>
</evidence>
<accession>A0ABR9AK93</accession>
<gene>
    <name evidence="2" type="ORF">IFO69_09430</name>
</gene>
<dbReference type="SUPFAM" id="SSF53474">
    <property type="entry name" value="alpha/beta-Hydrolases"/>
    <property type="match status" value="1"/>
</dbReference>
<dbReference type="RefSeq" id="WP_192009860.1">
    <property type="nucleotide sequence ID" value="NZ_JACYTQ010000003.1"/>
</dbReference>
<dbReference type="Pfam" id="PF10142">
    <property type="entry name" value="PhoPQ_related"/>
    <property type="match status" value="1"/>
</dbReference>
<feature type="signal peptide" evidence="1">
    <location>
        <begin position="1"/>
        <end position="23"/>
    </location>
</feature>
<dbReference type="Proteomes" id="UP000647133">
    <property type="component" value="Unassembled WGS sequence"/>
</dbReference>
<evidence type="ECO:0000313" key="2">
    <source>
        <dbReference type="EMBL" id="MBD8488964.1"/>
    </source>
</evidence>
<dbReference type="PIRSF" id="PIRSF014728">
    <property type="entry name" value="PqaA"/>
    <property type="match status" value="1"/>
</dbReference>
<dbReference type="InterPro" id="IPR009199">
    <property type="entry name" value="PhoPQ-act_pathogen-rel_PqaA"/>
</dbReference>
<evidence type="ECO:0000313" key="3">
    <source>
        <dbReference type="Proteomes" id="UP000647133"/>
    </source>
</evidence>
<dbReference type="PANTHER" id="PTHR31497:SF0">
    <property type="entry name" value="AUTOCRINE PROLIFERATION REPRESSOR PROTEIN A"/>
    <property type="match status" value="1"/>
</dbReference>
<feature type="chain" id="PRO_5045754585" evidence="1">
    <location>
        <begin position="24"/>
        <end position="445"/>
    </location>
</feature>
<dbReference type="InterPro" id="IPR029058">
    <property type="entry name" value="AB_hydrolase_fold"/>
</dbReference>
<dbReference type="Gene3D" id="3.40.50.1820">
    <property type="entry name" value="alpha/beta hydrolase"/>
    <property type="match status" value="1"/>
</dbReference>
<organism evidence="2 3">
    <name type="scientific">Echinicola arenosa</name>
    <dbReference type="NCBI Taxonomy" id="2774144"/>
    <lineage>
        <taxon>Bacteria</taxon>
        <taxon>Pseudomonadati</taxon>
        <taxon>Bacteroidota</taxon>
        <taxon>Cytophagia</taxon>
        <taxon>Cytophagales</taxon>
        <taxon>Cyclobacteriaceae</taxon>
        <taxon>Echinicola</taxon>
    </lineage>
</organism>
<keyword evidence="1" id="KW-0732">Signal</keyword>
<name>A0ABR9AK93_9BACT</name>
<protein>
    <submittedName>
        <fullName evidence="2">Phenylacetic acid degradation protein</fullName>
    </submittedName>
</protein>
<keyword evidence="3" id="KW-1185">Reference proteome</keyword>
<comment type="caution">
    <text evidence="2">The sequence shown here is derived from an EMBL/GenBank/DDBJ whole genome shotgun (WGS) entry which is preliminary data.</text>
</comment>
<dbReference type="PANTHER" id="PTHR31497">
    <property type="entry name" value="AUTOCRINE PROLIFERATION REPRESSOR PROTEIN A"/>
    <property type="match status" value="1"/>
</dbReference>
<sequence length="445" mass="51448">MKKVLFKVLLLCASIAQPYYSNAQENHSALKNYLEKPNPEFYVECVQTVQKNKVTQYEFILTSQKWKDYTWKHRLVILAPNKTKYQKGLLYIGGGSLEQEIPQMRERDDQLINELAKLSIENQTIVSAVFQVPNQPLFDGKVEDQIISYTLHQYQETEDEEWPLLFPMVKSVQKAMDVVTLFTKNQLGHQVDRFLLTGLSKRGWTTWLTAAQDERVIAIAPMVIDVLNMPVSLQYQIEMWQDYSPEIQDYVNLGIPQQSNSEKGKTTISMVDPYAYRHQLTVPKLVFVGTNDPYWPVDAAKNYWNDLPGKNNLIYIPNVGHGLGDGTSAFQNLSAFLEFQCREKPLPAPTLELLENTGQSVKLSTKFDVLKPKKIELWEAYSEEDMDFRDERWSKHKIKDPNTSVSLPSKGQKTFYFAYHYTTTNGKPYYITSNMIRCDKYGVIK</sequence>